<evidence type="ECO:0000256" key="13">
    <source>
        <dbReference type="SAM" id="MobiDB-lite"/>
    </source>
</evidence>
<dbReference type="GO" id="GO:0009279">
    <property type="term" value="C:cell outer membrane"/>
    <property type="evidence" value="ECO:0007669"/>
    <property type="project" value="UniProtKB-SubCell"/>
</dbReference>
<dbReference type="Gene3D" id="2.170.130.10">
    <property type="entry name" value="TonB-dependent receptor, plug domain"/>
    <property type="match status" value="1"/>
</dbReference>
<dbReference type="InterPro" id="IPR000531">
    <property type="entry name" value="Beta-barrel_TonB"/>
</dbReference>
<dbReference type="InterPro" id="IPR036942">
    <property type="entry name" value="Beta-barrel_TonB_sf"/>
</dbReference>
<evidence type="ECO:0000256" key="8">
    <source>
        <dbReference type="ARBA" id="ARBA00023170"/>
    </source>
</evidence>
<feature type="region of interest" description="Disordered" evidence="13">
    <location>
        <begin position="1"/>
        <end position="39"/>
    </location>
</feature>
<reference evidence="16" key="1">
    <citation type="submission" date="2017-09" db="EMBL/GenBank/DDBJ databases">
        <title>Yangia sp. SAOS 153D whole genome sequencing.</title>
        <authorList>
            <person name="Verma A."/>
            <person name="Krishnamurthi S."/>
        </authorList>
    </citation>
    <scope>NUCLEOTIDE SEQUENCE [LARGE SCALE GENOMIC DNA]</scope>
    <source>
        <strain evidence="16">SAOS 153D</strain>
    </source>
</reference>
<dbReference type="InterPro" id="IPR039426">
    <property type="entry name" value="TonB-dep_rcpt-like"/>
</dbReference>
<accession>A0A2A3K016</accession>
<comment type="similarity">
    <text evidence="10 12">Belongs to the TonB-dependent receptor family.</text>
</comment>
<feature type="domain" description="TonB-dependent receptor-like beta-barrel" evidence="14">
    <location>
        <begin position="300"/>
        <end position="682"/>
    </location>
</feature>
<dbReference type="OrthoDB" id="9760333at2"/>
<dbReference type="Pfam" id="PF00593">
    <property type="entry name" value="TonB_dep_Rec_b-barrel"/>
    <property type="match status" value="1"/>
</dbReference>
<protein>
    <submittedName>
        <fullName evidence="16">Heme acquisition protein hasR</fullName>
    </submittedName>
</protein>
<keyword evidence="9 10" id="KW-0998">Cell outer membrane</keyword>
<keyword evidence="6 12" id="KW-0798">TonB box</keyword>
<evidence type="ECO:0000256" key="11">
    <source>
        <dbReference type="PROSITE-ProRule" id="PRU10144"/>
    </source>
</evidence>
<evidence type="ECO:0000259" key="15">
    <source>
        <dbReference type="Pfam" id="PF07715"/>
    </source>
</evidence>
<evidence type="ECO:0000256" key="2">
    <source>
        <dbReference type="ARBA" id="ARBA00022448"/>
    </source>
</evidence>
<keyword evidence="4 10" id="KW-0812">Transmembrane</keyword>
<keyword evidence="5" id="KW-0732">Signal</keyword>
<dbReference type="PROSITE" id="PS52016">
    <property type="entry name" value="TONB_DEPENDENT_REC_3"/>
    <property type="match status" value="1"/>
</dbReference>
<dbReference type="InterPro" id="IPR037066">
    <property type="entry name" value="Plug_dom_sf"/>
</dbReference>
<feature type="short sequence motif" description="TonB C-terminal box" evidence="11">
    <location>
        <begin position="692"/>
        <end position="709"/>
    </location>
</feature>
<keyword evidence="3 10" id="KW-1134">Transmembrane beta strand</keyword>
<dbReference type="GO" id="GO:0015344">
    <property type="term" value="F:siderophore uptake transmembrane transporter activity"/>
    <property type="evidence" value="ECO:0007669"/>
    <property type="project" value="TreeGrafter"/>
</dbReference>
<dbReference type="Gene3D" id="2.40.170.20">
    <property type="entry name" value="TonB-dependent receptor, beta-barrel domain"/>
    <property type="match status" value="1"/>
</dbReference>
<gene>
    <name evidence="16" type="ORF">CLG85_02160</name>
</gene>
<dbReference type="PANTHER" id="PTHR30069:SF29">
    <property type="entry name" value="HEMOGLOBIN AND HEMOGLOBIN-HAPTOGLOBIN-BINDING PROTEIN 1-RELATED"/>
    <property type="match status" value="1"/>
</dbReference>
<comment type="caution">
    <text evidence="16">The sequence shown here is derived from an EMBL/GenBank/DDBJ whole genome shotgun (WGS) entry which is preliminary data.</text>
</comment>
<evidence type="ECO:0000256" key="9">
    <source>
        <dbReference type="ARBA" id="ARBA00023237"/>
    </source>
</evidence>
<evidence type="ECO:0000256" key="12">
    <source>
        <dbReference type="RuleBase" id="RU003357"/>
    </source>
</evidence>
<evidence type="ECO:0000256" key="3">
    <source>
        <dbReference type="ARBA" id="ARBA00022452"/>
    </source>
</evidence>
<name>A0A2A3K016_9RHOB</name>
<sequence>MNPRTVGKGPHRSITSAPARRRDRALPASAGVASPAKGQGRQTMRLAAFLRGATAITLALAATGTTAAAQEATDAEATFLGRIVVGYSADGTPVYAGENSSHLEGSSVTAQGGTATVDDVLRQTPGVSTRLNPGQPGVAVSIRGLQGQGRVAMTVEGVPQTFRFNGHASEGYANFEPLFLQGIDITRGAVVTAGGSGSAGAANFRLLEAEDIVDGLGAGGRVKLSYGDNGDDFGRMGAAAYVGERGSIVGAYARTTADAFEDGAGKEVANTDKDRDSYLLRGRYALTETQSLEFLATRMNADYASNSYEQEMTTDLYKLGYSLNYSPAVNLTANVYRAITDNEYTGSIDGTGSYVGRQMRTITTGLDVTNVSELALGSWMLTSTNGFEYFEDELGGAEGGANPTFGEAKTLGIFTENIFSNGPWEITAALRYSDYSLHGRLDNELESGDVDIDENSLDPKLTLAYQVNDWLQPYMSYSRSTRAPSLQETLQESFHGYGFFNLYLGPNPDLQTETTEGGEIGVNIARSNLISSGDRLTARLAYFKMNVEDYVAYVMEDTYTSVGPTTLAYYDNIDGTTVTQGFELEAAYESELWSAALSYTNSDSTPPSGYEGYELQPPETFSTTLARHFLGGDLTVGATYSYTAAGVSIDSEAESDAYGLWDVFASYEATDNLLITGKIANLGDEEYLPYAATANGPGRTYYLGLQMTF</sequence>
<dbReference type="SUPFAM" id="SSF56935">
    <property type="entry name" value="Porins"/>
    <property type="match status" value="1"/>
</dbReference>
<dbReference type="InterPro" id="IPR010917">
    <property type="entry name" value="TonB_rcpt_CS"/>
</dbReference>
<dbReference type="Pfam" id="PF07715">
    <property type="entry name" value="Plug"/>
    <property type="match status" value="1"/>
</dbReference>
<comment type="subcellular location">
    <subcellularLocation>
        <location evidence="1 10">Cell outer membrane</location>
        <topology evidence="1 10">Multi-pass membrane protein</topology>
    </subcellularLocation>
</comment>
<keyword evidence="7 10" id="KW-0472">Membrane</keyword>
<proteinExistence type="inferred from homology"/>
<feature type="domain" description="TonB-dependent receptor plug" evidence="15">
    <location>
        <begin position="108"/>
        <end position="201"/>
    </location>
</feature>
<evidence type="ECO:0000313" key="16">
    <source>
        <dbReference type="EMBL" id="PBD20795.1"/>
    </source>
</evidence>
<evidence type="ECO:0000256" key="6">
    <source>
        <dbReference type="ARBA" id="ARBA00023077"/>
    </source>
</evidence>
<keyword evidence="8" id="KW-0675">Receptor</keyword>
<evidence type="ECO:0000256" key="10">
    <source>
        <dbReference type="PROSITE-ProRule" id="PRU01360"/>
    </source>
</evidence>
<dbReference type="EMBL" id="NTHN01000021">
    <property type="protein sequence ID" value="PBD20795.1"/>
    <property type="molecule type" value="Genomic_DNA"/>
</dbReference>
<dbReference type="InterPro" id="IPR012910">
    <property type="entry name" value="Plug_dom"/>
</dbReference>
<dbReference type="PROSITE" id="PS01156">
    <property type="entry name" value="TONB_DEPENDENT_REC_2"/>
    <property type="match status" value="1"/>
</dbReference>
<dbReference type="PANTHER" id="PTHR30069">
    <property type="entry name" value="TONB-DEPENDENT OUTER MEMBRANE RECEPTOR"/>
    <property type="match status" value="1"/>
</dbReference>
<keyword evidence="2 10" id="KW-0813">Transport</keyword>
<evidence type="ECO:0000256" key="7">
    <source>
        <dbReference type="ARBA" id="ARBA00023136"/>
    </source>
</evidence>
<evidence type="ECO:0000256" key="5">
    <source>
        <dbReference type="ARBA" id="ARBA00022729"/>
    </source>
</evidence>
<evidence type="ECO:0000259" key="14">
    <source>
        <dbReference type="Pfam" id="PF00593"/>
    </source>
</evidence>
<dbReference type="GO" id="GO:0044718">
    <property type="term" value="P:siderophore transmembrane transport"/>
    <property type="evidence" value="ECO:0007669"/>
    <property type="project" value="TreeGrafter"/>
</dbReference>
<evidence type="ECO:0000256" key="1">
    <source>
        <dbReference type="ARBA" id="ARBA00004571"/>
    </source>
</evidence>
<organism evidence="16">
    <name type="scientific">Alloyangia mangrovi</name>
    <dbReference type="NCBI Taxonomy" id="1779329"/>
    <lineage>
        <taxon>Bacteria</taxon>
        <taxon>Pseudomonadati</taxon>
        <taxon>Pseudomonadota</taxon>
        <taxon>Alphaproteobacteria</taxon>
        <taxon>Rhodobacterales</taxon>
        <taxon>Roseobacteraceae</taxon>
        <taxon>Alloyangia</taxon>
    </lineage>
</organism>
<dbReference type="AlphaFoldDB" id="A0A2A3K016"/>
<evidence type="ECO:0000256" key="4">
    <source>
        <dbReference type="ARBA" id="ARBA00022692"/>
    </source>
</evidence>